<dbReference type="InterPro" id="IPR044789">
    <property type="entry name" value="Put_A1-4-GlycosylTfrase_plant"/>
</dbReference>
<feature type="transmembrane region" description="Helical" evidence="1">
    <location>
        <begin position="12"/>
        <end position="31"/>
    </location>
</feature>
<dbReference type="PANTHER" id="PTHR47213">
    <property type="entry name" value="OS07G0567300 PROTEIN"/>
    <property type="match status" value="1"/>
</dbReference>
<dbReference type="PANTHER" id="PTHR47213:SF1">
    <property type="entry name" value="OS07G0567300 PROTEIN"/>
    <property type="match status" value="1"/>
</dbReference>
<keyword evidence="1" id="KW-0812">Transmembrane</keyword>
<dbReference type="STRING" id="157652.A0A371EQF1"/>
<evidence type="ECO:0000259" key="2">
    <source>
        <dbReference type="Pfam" id="PF04572"/>
    </source>
</evidence>
<keyword evidence="4" id="KW-1185">Reference proteome</keyword>
<evidence type="ECO:0000313" key="3">
    <source>
        <dbReference type="EMBL" id="RDX68277.1"/>
    </source>
</evidence>
<dbReference type="Gene3D" id="3.90.550.20">
    <property type="match status" value="1"/>
</dbReference>
<feature type="domain" description="Alpha 1,4-glycosyltransferase" evidence="2">
    <location>
        <begin position="482"/>
        <end position="612"/>
    </location>
</feature>
<evidence type="ECO:0000313" key="4">
    <source>
        <dbReference type="Proteomes" id="UP000257109"/>
    </source>
</evidence>
<evidence type="ECO:0000256" key="1">
    <source>
        <dbReference type="SAM" id="Phobius"/>
    </source>
</evidence>
<dbReference type="AlphaFoldDB" id="A0A371EQF1"/>
<dbReference type="Pfam" id="PF04488">
    <property type="entry name" value="Gly_transf_sug"/>
    <property type="match status" value="1"/>
</dbReference>
<dbReference type="EMBL" id="QJKJ01012613">
    <property type="protein sequence ID" value="RDX68277.1"/>
    <property type="molecule type" value="Genomic_DNA"/>
</dbReference>
<dbReference type="SUPFAM" id="SSF53448">
    <property type="entry name" value="Nucleotide-diphospho-sugar transferases"/>
    <property type="match status" value="1"/>
</dbReference>
<dbReference type="InterPro" id="IPR007577">
    <property type="entry name" value="GlycoTrfase_DXD_sugar-bd_CS"/>
</dbReference>
<protein>
    <recommendedName>
        <fullName evidence="2">Alpha 1,4-glycosyltransferase domain-containing protein</fullName>
    </recommendedName>
</protein>
<sequence length="613" mass="69958">MLRSRRRSPYGAYLCAVISAVLLLLSVSLLYSRLSRSHLQSNHLPRPSLLSHSADLSTGDDPIDELDFVDETQDPPALRLNPPPYFFDPLAASIRRSFLPSSLHQWHAHSLPDHILRSASDDDRSKVAFASDDVPVDHAVRTMAARVTSIDHALLLKGSPLRQGWGDWFDKKSVFLRKDRMFRSNFDVLNPLHNPLLQDPDAVAVTGLTRGDRILHNWWIHEFNKVPFPGTKKLPLKTNLLPTLTKIGTERRTLNHNNNKNNNNNNHHHEFLKENINSGTNSGESSVNKHVNVIDTRAESMKNHIYADGENWGYYPGLPPRLSFNDFMDAFFRVGNCVTRVFMVWNSPPWMYTVRHQRSLESLLLHHPAACVVVFSETVELDFFKDSFLKDGYKVAVAMPDLDELLKDTPAHVFSSVWFEWRKIKFYSTHYSELIRLAALYKYGGIYLDSDIIVLKPISFLNNSVGMEDHGAGSALNGAVMAFQRHSLFIKECLEEFYMTYDDTSLRGNGADLLTRVAQKYLGEENKSVKHLELKVEPSYVFFPISSQNITRYFIAPTTEAEKAQQDVLLENILHKSLTFHFWSSLTFSLIPEPDSLVSRLLNHACIRCLELL</sequence>
<feature type="non-terminal residue" evidence="3">
    <location>
        <position position="1"/>
    </location>
</feature>
<accession>A0A371EQF1</accession>
<gene>
    <name evidence="3" type="ORF">CR513_52752</name>
</gene>
<dbReference type="InterPro" id="IPR007652">
    <property type="entry name" value="A1-4-GlycosylTfrase_dom"/>
</dbReference>
<keyword evidence="1" id="KW-0472">Membrane</keyword>
<dbReference type="OrthoDB" id="409543at2759"/>
<proteinExistence type="predicted"/>
<keyword evidence="1" id="KW-1133">Transmembrane helix</keyword>
<comment type="caution">
    <text evidence="3">The sequence shown here is derived from an EMBL/GenBank/DDBJ whole genome shotgun (WGS) entry which is preliminary data.</text>
</comment>
<dbReference type="Pfam" id="PF04572">
    <property type="entry name" value="Gb3_synth"/>
    <property type="match status" value="1"/>
</dbReference>
<dbReference type="InterPro" id="IPR029044">
    <property type="entry name" value="Nucleotide-diphossugar_trans"/>
</dbReference>
<dbReference type="Proteomes" id="UP000257109">
    <property type="component" value="Unassembled WGS sequence"/>
</dbReference>
<name>A0A371EQF1_MUCPR</name>
<reference evidence="3" key="1">
    <citation type="submission" date="2018-05" db="EMBL/GenBank/DDBJ databases">
        <title>Draft genome of Mucuna pruriens seed.</title>
        <authorList>
            <person name="Nnadi N.E."/>
            <person name="Vos R."/>
            <person name="Hasami M.H."/>
            <person name="Devisetty U.K."/>
            <person name="Aguiy J.C."/>
        </authorList>
    </citation>
    <scope>NUCLEOTIDE SEQUENCE [LARGE SCALE GENOMIC DNA]</scope>
    <source>
        <strain evidence="3">JCA_2017</strain>
    </source>
</reference>
<organism evidence="3 4">
    <name type="scientific">Mucuna pruriens</name>
    <name type="common">Velvet bean</name>
    <name type="synonym">Dolichos pruriens</name>
    <dbReference type="NCBI Taxonomy" id="157652"/>
    <lineage>
        <taxon>Eukaryota</taxon>
        <taxon>Viridiplantae</taxon>
        <taxon>Streptophyta</taxon>
        <taxon>Embryophyta</taxon>
        <taxon>Tracheophyta</taxon>
        <taxon>Spermatophyta</taxon>
        <taxon>Magnoliopsida</taxon>
        <taxon>eudicotyledons</taxon>
        <taxon>Gunneridae</taxon>
        <taxon>Pentapetalae</taxon>
        <taxon>rosids</taxon>
        <taxon>fabids</taxon>
        <taxon>Fabales</taxon>
        <taxon>Fabaceae</taxon>
        <taxon>Papilionoideae</taxon>
        <taxon>50 kb inversion clade</taxon>
        <taxon>NPAAA clade</taxon>
        <taxon>indigoferoid/millettioid clade</taxon>
        <taxon>Phaseoleae</taxon>
        <taxon>Mucuna</taxon>
    </lineage>
</organism>